<protein>
    <submittedName>
        <fullName evidence="1">Uncharacterized protein</fullName>
    </submittedName>
</protein>
<dbReference type="AlphaFoldDB" id="A0A9Q1EM88"/>
<name>A0A9Q1EM88_SYNKA</name>
<comment type="caution">
    <text evidence="1">The sequence shown here is derived from an EMBL/GenBank/DDBJ whole genome shotgun (WGS) entry which is preliminary data.</text>
</comment>
<accession>A0A9Q1EM88</accession>
<proteinExistence type="predicted"/>
<evidence type="ECO:0000313" key="2">
    <source>
        <dbReference type="Proteomes" id="UP001152622"/>
    </source>
</evidence>
<dbReference type="Proteomes" id="UP001152622">
    <property type="component" value="Chromosome 15"/>
</dbReference>
<reference evidence="1" key="1">
    <citation type="journal article" date="2023" name="Science">
        <title>Genome structures resolve the early diversification of teleost fishes.</title>
        <authorList>
            <person name="Parey E."/>
            <person name="Louis A."/>
            <person name="Montfort J."/>
            <person name="Bouchez O."/>
            <person name="Roques C."/>
            <person name="Iampietro C."/>
            <person name="Lluch J."/>
            <person name="Castinel A."/>
            <person name="Donnadieu C."/>
            <person name="Desvignes T."/>
            <person name="Floi Bucao C."/>
            <person name="Jouanno E."/>
            <person name="Wen M."/>
            <person name="Mejri S."/>
            <person name="Dirks R."/>
            <person name="Jansen H."/>
            <person name="Henkel C."/>
            <person name="Chen W.J."/>
            <person name="Zahm M."/>
            <person name="Cabau C."/>
            <person name="Klopp C."/>
            <person name="Thompson A.W."/>
            <person name="Robinson-Rechavi M."/>
            <person name="Braasch I."/>
            <person name="Lecointre G."/>
            <person name="Bobe J."/>
            <person name="Postlethwait J.H."/>
            <person name="Berthelot C."/>
            <person name="Roest Crollius H."/>
            <person name="Guiguen Y."/>
        </authorList>
    </citation>
    <scope>NUCLEOTIDE SEQUENCE</scope>
    <source>
        <strain evidence="1">WJC10195</strain>
    </source>
</reference>
<organism evidence="1 2">
    <name type="scientific">Synaphobranchus kaupii</name>
    <name type="common">Kaup's arrowtooth eel</name>
    <dbReference type="NCBI Taxonomy" id="118154"/>
    <lineage>
        <taxon>Eukaryota</taxon>
        <taxon>Metazoa</taxon>
        <taxon>Chordata</taxon>
        <taxon>Craniata</taxon>
        <taxon>Vertebrata</taxon>
        <taxon>Euteleostomi</taxon>
        <taxon>Actinopterygii</taxon>
        <taxon>Neopterygii</taxon>
        <taxon>Teleostei</taxon>
        <taxon>Anguilliformes</taxon>
        <taxon>Synaphobranchidae</taxon>
        <taxon>Synaphobranchus</taxon>
    </lineage>
</organism>
<sequence length="78" mass="8546">MQWGKEVYDTSMRRKNGTGMTMCRINVDTIGNQLDQRGDALSPSRYFVVNPSGSVIVDTDGVKTYQASGVSEVWDGPA</sequence>
<gene>
    <name evidence="1" type="ORF">SKAU_G00336550</name>
</gene>
<keyword evidence="2" id="KW-1185">Reference proteome</keyword>
<evidence type="ECO:0000313" key="1">
    <source>
        <dbReference type="EMBL" id="KAJ8341364.1"/>
    </source>
</evidence>
<dbReference type="EMBL" id="JAINUF010000015">
    <property type="protein sequence ID" value="KAJ8341364.1"/>
    <property type="molecule type" value="Genomic_DNA"/>
</dbReference>